<feature type="region of interest" description="Disordered" evidence="1">
    <location>
        <begin position="1"/>
        <end position="27"/>
    </location>
</feature>
<dbReference type="AlphaFoldDB" id="A0A8X7NH44"/>
<gene>
    <name evidence="2" type="ORF">A4X09_0g384</name>
</gene>
<feature type="region of interest" description="Disordered" evidence="1">
    <location>
        <begin position="257"/>
        <end position="288"/>
    </location>
</feature>
<organism evidence="2 3">
    <name type="scientific">Tilletia walkeri</name>
    <dbReference type="NCBI Taxonomy" id="117179"/>
    <lineage>
        <taxon>Eukaryota</taxon>
        <taxon>Fungi</taxon>
        <taxon>Dikarya</taxon>
        <taxon>Basidiomycota</taxon>
        <taxon>Ustilaginomycotina</taxon>
        <taxon>Exobasidiomycetes</taxon>
        <taxon>Tilletiales</taxon>
        <taxon>Tilletiaceae</taxon>
        <taxon>Tilletia</taxon>
    </lineage>
</organism>
<dbReference type="EMBL" id="LWDG02000007">
    <property type="protein sequence ID" value="KAE8271945.1"/>
    <property type="molecule type" value="Genomic_DNA"/>
</dbReference>
<feature type="region of interest" description="Disordered" evidence="1">
    <location>
        <begin position="164"/>
        <end position="187"/>
    </location>
</feature>
<comment type="caution">
    <text evidence="2">The sequence shown here is derived from an EMBL/GenBank/DDBJ whole genome shotgun (WGS) entry which is preliminary data.</text>
</comment>
<protein>
    <submittedName>
        <fullName evidence="2">Uncharacterized protein</fullName>
    </submittedName>
</protein>
<evidence type="ECO:0000256" key="1">
    <source>
        <dbReference type="SAM" id="MobiDB-lite"/>
    </source>
</evidence>
<accession>A0A8X7NH44</accession>
<reference evidence="2" key="1">
    <citation type="submission" date="2016-04" db="EMBL/GenBank/DDBJ databases">
        <authorList>
            <person name="Nguyen H.D."/>
            <person name="Samba Siva P."/>
            <person name="Cullis J."/>
            <person name="Levesque C.A."/>
            <person name="Hambleton S."/>
        </authorList>
    </citation>
    <scope>NUCLEOTIDE SEQUENCE</scope>
    <source>
        <strain evidence="2">DAOMC 236422</strain>
    </source>
</reference>
<proteinExistence type="predicted"/>
<feature type="compositionally biased region" description="Basic and acidic residues" evidence="1">
    <location>
        <begin position="171"/>
        <end position="187"/>
    </location>
</feature>
<evidence type="ECO:0000313" key="3">
    <source>
        <dbReference type="Proteomes" id="UP000078113"/>
    </source>
</evidence>
<name>A0A8X7NH44_9BASI</name>
<sequence length="372" mass="40210">MESSQSGSIMKLSAAADPSPELVEMSHSCRRDRRHVAVALTSASVSAVSAVPLPPHLTIKSQGENEAGAEPGKGTTTAKVQPLTFVPNRHRIVLDPRSRPPDFDWDVTLLAFLRSRGIGLTENQVSGARNVRRFDAQPWAEYIDLENGGRFLFDKHFGSKALGGSSSLGSEGRDGIDDGEGDEAKKEPMYREVKPFLDCMTSAHWLRIELLGMANRLFDHDLFGDLDRLPAKHVRGWHAEVQASDTQPADLFASDTAALGLPPDEEDEDRGRFPDGEGGPSTSAHSTWDLPNSSFRLFPVPPSAGSTTAFSQDAIRMRTRTASDNGVTFSFSATASDRLGASFDGGGYGLLVEDDRDEALIVFASGELHASQ</sequence>
<evidence type="ECO:0000313" key="2">
    <source>
        <dbReference type="EMBL" id="KAE8271945.1"/>
    </source>
</evidence>
<keyword evidence="3" id="KW-1185">Reference proteome</keyword>
<dbReference type="Proteomes" id="UP000078113">
    <property type="component" value="Unassembled WGS sequence"/>
</dbReference>
<feature type="region of interest" description="Disordered" evidence="1">
    <location>
        <begin position="56"/>
        <end position="79"/>
    </location>
</feature>
<reference evidence="2" key="2">
    <citation type="journal article" date="2019" name="IMA Fungus">
        <title>Genome sequencing and comparison of five Tilletia species to identify candidate genes for the detection of regulated species infecting wheat.</title>
        <authorList>
            <person name="Nguyen H.D.T."/>
            <person name="Sultana T."/>
            <person name="Kesanakurti P."/>
            <person name="Hambleton S."/>
        </authorList>
    </citation>
    <scope>NUCLEOTIDE SEQUENCE</scope>
    <source>
        <strain evidence="2">DAOMC 236422</strain>
    </source>
</reference>